<dbReference type="Pfam" id="PF00042">
    <property type="entry name" value="Globin"/>
    <property type="match status" value="1"/>
</dbReference>
<comment type="cofactor">
    <cofactor evidence="1">
        <name>heme b</name>
        <dbReference type="ChEBI" id="CHEBI:60344"/>
    </cofactor>
</comment>
<dbReference type="CDD" id="cd06184">
    <property type="entry name" value="flavohem_like_fad_nad_binding"/>
    <property type="match status" value="1"/>
</dbReference>
<feature type="domain" description="Globin" evidence="15">
    <location>
        <begin position="1"/>
        <end position="138"/>
    </location>
</feature>
<dbReference type="Gene3D" id="1.10.490.10">
    <property type="entry name" value="Globins"/>
    <property type="match status" value="1"/>
</dbReference>
<dbReference type="InterPro" id="IPR008333">
    <property type="entry name" value="Cbr1-like_FAD-bd_dom"/>
</dbReference>
<evidence type="ECO:0000256" key="13">
    <source>
        <dbReference type="ARBA" id="ARBA00049433"/>
    </source>
</evidence>
<dbReference type="NCBIfam" id="NF009805">
    <property type="entry name" value="PRK13289.1"/>
    <property type="match status" value="1"/>
</dbReference>
<keyword evidence="4" id="KW-0216">Detoxification</keyword>
<dbReference type="InterPro" id="IPR001433">
    <property type="entry name" value="OxRdtase_FAD/NAD-bd"/>
</dbReference>
<evidence type="ECO:0000313" key="18">
    <source>
        <dbReference type="Proteomes" id="UP001596045"/>
    </source>
</evidence>
<evidence type="ECO:0000259" key="15">
    <source>
        <dbReference type="PROSITE" id="PS01033"/>
    </source>
</evidence>
<dbReference type="InterPro" id="IPR000971">
    <property type="entry name" value="Globin"/>
</dbReference>
<comment type="catalytic activity">
    <reaction evidence="13">
        <text>2 nitric oxide + NADPH + 2 O2 = 2 nitrate + NADP(+) + H(+)</text>
        <dbReference type="Rhea" id="RHEA:19465"/>
        <dbReference type="ChEBI" id="CHEBI:15378"/>
        <dbReference type="ChEBI" id="CHEBI:15379"/>
        <dbReference type="ChEBI" id="CHEBI:16480"/>
        <dbReference type="ChEBI" id="CHEBI:17632"/>
        <dbReference type="ChEBI" id="CHEBI:57783"/>
        <dbReference type="ChEBI" id="CHEBI:58349"/>
        <dbReference type="EC" id="1.14.12.17"/>
    </reaction>
</comment>
<evidence type="ECO:0000256" key="6">
    <source>
        <dbReference type="ARBA" id="ARBA00022621"/>
    </source>
</evidence>
<keyword evidence="5 14" id="KW-0349">Heme</keyword>
<dbReference type="InterPro" id="IPR017938">
    <property type="entry name" value="Riboflavin_synthase-like_b-brl"/>
</dbReference>
<gene>
    <name evidence="17" type="primary">hmpA</name>
    <name evidence="17" type="ORF">ACFPM8_08510</name>
</gene>
<keyword evidence="14" id="KW-0813">Transport</keyword>
<dbReference type="Pfam" id="PF00175">
    <property type="entry name" value="NAD_binding_1"/>
    <property type="match status" value="1"/>
</dbReference>
<name>A0ABW0M723_9BURK</name>
<keyword evidence="18" id="KW-1185">Reference proteome</keyword>
<comment type="catalytic activity">
    <reaction evidence="12">
        <text>2 nitric oxide + NADH + 2 O2 = 2 nitrate + NAD(+) + H(+)</text>
        <dbReference type="Rhea" id="RHEA:19469"/>
        <dbReference type="ChEBI" id="CHEBI:15378"/>
        <dbReference type="ChEBI" id="CHEBI:15379"/>
        <dbReference type="ChEBI" id="CHEBI:16480"/>
        <dbReference type="ChEBI" id="CHEBI:17632"/>
        <dbReference type="ChEBI" id="CHEBI:57540"/>
        <dbReference type="ChEBI" id="CHEBI:57945"/>
        <dbReference type="EC" id="1.14.12.17"/>
    </reaction>
</comment>
<evidence type="ECO:0000256" key="12">
    <source>
        <dbReference type="ARBA" id="ARBA00048649"/>
    </source>
</evidence>
<evidence type="ECO:0000256" key="9">
    <source>
        <dbReference type="ARBA" id="ARBA00023004"/>
    </source>
</evidence>
<keyword evidence="9" id="KW-0408">Iron</keyword>
<evidence type="ECO:0000256" key="1">
    <source>
        <dbReference type="ARBA" id="ARBA00001970"/>
    </source>
</evidence>
<dbReference type="PANTHER" id="PTHR43396">
    <property type="entry name" value="FLAVOHEMOPROTEIN"/>
    <property type="match status" value="1"/>
</dbReference>
<dbReference type="PRINTS" id="PR00371">
    <property type="entry name" value="FPNCR"/>
</dbReference>
<keyword evidence="8" id="KW-0521">NADP</keyword>
<dbReference type="EC" id="1.14.12.17" evidence="3"/>
<keyword evidence="10" id="KW-0520">NAD</keyword>
<sequence length="404" mass="44581">MISASARPYIAASVPVLREHGETITRCFYQRLFDAHPELKNIFNMSNQQSGVQQQALASAIFAYAANIDNPDALAPVIGRIVQKHVSLGIREQHYPIVGEHLLAAIGEVLGAAATPELLAAWAEAYGLLADALIAEERRLYQAHGIEPGQHRQVTVVRKEQESATVTSFYLEATDGLPLPAFHPGQYISVAVTVEQLALRQLRQYSLSDAPDQTHWRISVKREGASAENPAGMVSNLLHDQFNVGDQLWVSPPCGDFVLDQDAATPLVLISAGVGITPMMSMLHGSLQQNPERRINFLYATLNGQHHPLKAELADLRDRHLQLASHIAYQTPTAEDSSEQDFQQQGYLQLAQLDQDWLPLDGSYFMCGPTPFMQAQRQALLARGIAAHQIRQEVFGPSLLEHLQ</sequence>
<accession>A0ABW0M723</accession>
<reference evidence="18" key="1">
    <citation type="journal article" date="2019" name="Int. J. Syst. Evol. Microbiol.">
        <title>The Global Catalogue of Microorganisms (GCM) 10K type strain sequencing project: providing services to taxonomists for standard genome sequencing and annotation.</title>
        <authorList>
            <consortium name="The Broad Institute Genomics Platform"/>
            <consortium name="The Broad Institute Genome Sequencing Center for Infectious Disease"/>
            <person name="Wu L."/>
            <person name="Ma J."/>
        </authorList>
    </citation>
    <scope>NUCLEOTIDE SEQUENCE [LARGE SCALE GENOMIC DNA]</scope>
    <source>
        <strain evidence="18">JCM 17066</strain>
    </source>
</reference>
<dbReference type="RefSeq" id="WP_378997042.1">
    <property type="nucleotide sequence ID" value="NZ_JBHSMT010000013.1"/>
</dbReference>
<dbReference type="InterPro" id="IPR009050">
    <property type="entry name" value="Globin-like_sf"/>
</dbReference>
<dbReference type="Gene3D" id="2.40.30.10">
    <property type="entry name" value="Translation factors"/>
    <property type="match status" value="1"/>
</dbReference>
<dbReference type="Gene3D" id="3.40.50.80">
    <property type="entry name" value="Nucleotide-binding domain of ferredoxin-NADP reductase (FNR) module"/>
    <property type="match status" value="1"/>
</dbReference>
<comment type="similarity">
    <text evidence="2">In the C-terminal section; belongs to the flavoprotein pyridine nucleotide cytochrome reductase family.</text>
</comment>
<evidence type="ECO:0000256" key="7">
    <source>
        <dbReference type="ARBA" id="ARBA00022723"/>
    </source>
</evidence>
<evidence type="ECO:0000256" key="8">
    <source>
        <dbReference type="ARBA" id="ARBA00022857"/>
    </source>
</evidence>
<keyword evidence="7" id="KW-0479">Metal-binding</keyword>
<dbReference type="GO" id="GO:0008941">
    <property type="term" value="F:nitric oxide dioxygenase NAD(P)H activity"/>
    <property type="evidence" value="ECO:0007669"/>
    <property type="project" value="UniProtKB-EC"/>
</dbReference>
<protein>
    <recommendedName>
        <fullName evidence="3">nitric oxide dioxygenase</fullName>
        <ecNumber evidence="3">1.14.12.17</ecNumber>
    </recommendedName>
</protein>
<evidence type="ECO:0000256" key="2">
    <source>
        <dbReference type="ARBA" id="ARBA00006401"/>
    </source>
</evidence>
<dbReference type="Pfam" id="PF00970">
    <property type="entry name" value="FAD_binding_6"/>
    <property type="match status" value="1"/>
</dbReference>
<evidence type="ECO:0000256" key="5">
    <source>
        <dbReference type="ARBA" id="ARBA00022617"/>
    </source>
</evidence>
<comment type="caution">
    <text evidence="17">The sequence shown here is derived from an EMBL/GenBank/DDBJ whole genome shotgun (WGS) entry which is preliminary data.</text>
</comment>
<evidence type="ECO:0000313" key="17">
    <source>
        <dbReference type="EMBL" id="MFC5474000.1"/>
    </source>
</evidence>
<dbReference type="SUPFAM" id="SSF46458">
    <property type="entry name" value="Globin-like"/>
    <property type="match status" value="1"/>
</dbReference>
<proteinExistence type="inferred from homology"/>
<dbReference type="PROSITE" id="PS51384">
    <property type="entry name" value="FAD_FR"/>
    <property type="match status" value="1"/>
</dbReference>
<dbReference type="PROSITE" id="PS01033">
    <property type="entry name" value="GLOBIN"/>
    <property type="match status" value="1"/>
</dbReference>
<dbReference type="PANTHER" id="PTHR43396:SF3">
    <property type="entry name" value="FLAVOHEMOPROTEIN"/>
    <property type="match status" value="1"/>
</dbReference>
<dbReference type="InterPro" id="IPR001709">
    <property type="entry name" value="Flavoprot_Pyr_Nucl_cyt_Rdtase"/>
</dbReference>
<feature type="domain" description="FAD-binding FR-type" evidence="16">
    <location>
        <begin position="149"/>
        <end position="260"/>
    </location>
</feature>
<dbReference type="SUPFAM" id="SSF52343">
    <property type="entry name" value="Ferredoxin reductase-like, C-terminal NADP-linked domain"/>
    <property type="match status" value="1"/>
</dbReference>
<evidence type="ECO:0000259" key="16">
    <source>
        <dbReference type="PROSITE" id="PS51384"/>
    </source>
</evidence>
<keyword evidence="17" id="KW-0560">Oxidoreductase</keyword>
<keyword evidence="6 14" id="KW-0561">Oxygen transport</keyword>
<comment type="function">
    <text evidence="11">Is involved in NO detoxification in an aerobic process, termed nitric oxide dioxygenase (NOD) reaction that utilizes O(2) and NAD(P)H to convert NO to nitrate, which protects the bacterium from various noxious nitrogen compounds. Therefore, plays a central role in the inducible response to nitrosative stress.</text>
</comment>
<comment type="similarity">
    <text evidence="14">Belongs to the globin family.</text>
</comment>
<dbReference type="Proteomes" id="UP001596045">
    <property type="component" value="Unassembled WGS sequence"/>
</dbReference>
<dbReference type="SUPFAM" id="SSF63380">
    <property type="entry name" value="Riboflavin synthase domain-like"/>
    <property type="match status" value="1"/>
</dbReference>
<dbReference type="EMBL" id="JBHSMT010000013">
    <property type="protein sequence ID" value="MFC5474000.1"/>
    <property type="molecule type" value="Genomic_DNA"/>
</dbReference>
<dbReference type="CDD" id="cd08922">
    <property type="entry name" value="FHb-globin"/>
    <property type="match status" value="1"/>
</dbReference>
<evidence type="ECO:0000256" key="10">
    <source>
        <dbReference type="ARBA" id="ARBA00023027"/>
    </source>
</evidence>
<dbReference type="InterPro" id="IPR017927">
    <property type="entry name" value="FAD-bd_FR_type"/>
</dbReference>
<evidence type="ECO:0000256" key="4">
    <source>
        <dbReference type="ARBA" id="ARBA00022575"/>
    </source>
</evidence>
<evidence type="ECO:0000256" key="14">
    <source>
        <dbReference type="RuleBase" id="RU000356"/>
    </source>
</evidence>
<evidence type="ECO:0000256" key="3">
    <source>
        <dbReference type="ARBA" id="ARBA00012229"/>
    </source>
</evidence>
<dbReference type="InterPro" id="IPR039261">
    <property type="entry name" value="FNR_nucleotide-bd"/>
</dbReference>
<organism evidence="17 18">
    <name type="scientific">Paraherbaspirillum soli</name>
    <dbReference type="NCBI Taxonomy" id="631222"/>
    <lineage>
        <taxon>Bacteria</taxon>
        <taxon>Pseudomonadati</taxon>
        <taxon>Pseudomonadota</taxon>
        <taxon>Betaproteobacteria</taxon>
        <taxon>Burkholderiales</taxon>
        <taxon>Oxalobacteraceae</taxon>
        <taxon>Paraherbaspirillum</taxon>
    </lineage>
</organism>
<dbReference type="InterPro" id="IPR012292">
    <property type="entry name" value="Globin/Proto"/>
</dbReference>
<evidence type="ECO:0000256" key="11">
    <source>
        <dbReference type="ARBA" id="ARBA00025094"/>
    </source>
</evidence>